<feature type="domain" description="PSD13 N-terminal" evidence="2">
    <location>
        <begin position="25"/>
        <end position="249"/>
    </location>
</feature>
<evidence type="ECO:0000259" key="2">
    <source>
        <dbReference type="Pfam" id="PF22037"/>
    </source>
</evidence>
<dbReference type="InterPro" id="IPR035298">
    <property type="entry name" value="PSMD13"/>
</dbReference>
<evidence type="ECO:0000313" key="3">
    <source>
        <dbReference type="Proteomes" id="UP000887574"/>
    </source>
</evidence>
<organism evidence="3 4">
    <name type="scientific">Ditylenchus dipsaci</name>
    <dbReference type="NCBI Taxonomy" id="166011"/>
    <lineage>
        <taxon>Eukaryota</taxon>
        <taxon>Metazoa</taxon>
        <taxon>Ecdysozoa</taxon>
        <taxon>Nematoda</taxon>
        <taxon>Chromadorea</taxon>
        <taxon>Rhabditida</taxon>
        <taxon>Tylenchina</taxon>
        <taxon>Tylenchomorpha</taxon>
        <taxon>Sphaerularioidea</taxon>
        <taxon>Anguinidae</taxon>
        <taxon>Anguininae</taxon>
        <taxon>Ditylenchus</taxon>
    </lineage>
</organism>
<sequence>MSDKVEAYLSNQKNNVKQVDVAESFQKLETFYTSKHWKQLGEETLKLVNDKNFSSVVDLKHFYESFVRDFENHISPLVLVQTVLPIASYIFEKDRVSAFEFLAKFDKTVAKDAQATIRLNAGQLELRLKNKDASGSCIDIVKTREMLELTQKKLDEIHGVTQVHASFYKVSAIYLREIGDYAAYYKESLRYLGCEDLSQLTLEEKRTQAQLLGFSALLGQDIYNFGELLVHPILKFLEGSSEQWLLDFLVAFNSGNLSKFHEFEKKWSQWPDIVKNRELLESKIRLLALMEIALSRPAKERNITFEEISQKAEVHLNKVKSVVNISWIQPRVLSLEQISAMADRIDVWRRDVESMESVVSKNAKEIIMKS</sequence>
<dbReference type="GO" id="GO:0005829">
    <property type="term" value="C:cytosol"/>
    <property type="evidence" value="ECO:0007669"/>
    <property type="project" value="TreeGrafter"/>
</dbReference>
<evidence type="ECO:0000313" key="4">
    <source>
        <dbReference type="WBParaSite" id="jg20427"/>
    </source>
</evidence>
<evidence type="ECO:0000256" key="1">
    <source>
        <dbReference type="ARBA" id="ARBA00022942"/>
    </source>
</evidence>
<proteinExistence type="predicted"/>
<name>A0A915DK86_9BILA</name>
<dbReference type="Proteomes" id="UP000887574">
    <property type="component" value="Unplaced"/>
</dbReference>
<dbReference type="PANTHER" id="PTHR10539:SF0">
    <property type="entry name" value="26S PROTEASOME NON-ATPASE REGULATORY SUBUNIT 13"/>
    <property type="match status" value="1"/>
</dbReference>
<keyword evidence="1" id="KW-0647">Proteasome</keyword>
<dbReference type="GO" id="GO:0006511">
    <property type="term" value="P:ubiquitin-dependent protein catabolic process"/>
    <property type="evidence" value="ECO:0007669"/>
    <property type="project" value="TreeGrafter"/>
</dbReference>
<dbReference type="AlphaFoldDB" id="A0A915DK86"/>
<reference evidence="4" key="1">
    <citation type="submission" date="2022-11" db="UniProtKB">
        <authorList>
            <consortium name="WormBaseParasite"/>
        </authorList>
    </citation>
    <scope>IDENTIFICATION</scope>
</reference>
<dbReference type="InterPro" id="IPR054179">
    <property type="entry name" value="PSD13_N"/>
</dbReference>
<protein>
    <submittedName>
        <fullName evidence="4">26S proteasome non-ATPase regulatory subunit 13</fullName>
    </submittedName>
</protein>
<dbReference type="GO" id="GO:0005634">
    <property type="term" value="C:nucleus"/>
    <property type="evidence" value="ECO:0007669"/>
    <property type="project" value="TreeGrafter"/>
</dbReference>
<dbReference type="Pfam" id="PF22037">
    <property type="entry name" value="PSD13_N"/>
    <property type="match status" value="1"/>
</dbReference>
<dbReference type="GO" id="GO:0008541">
    <property type="term" value="C:proteasome regulatory particle, lid subcomplex"/>
    <property type="evidence" value="ECO:0007669"/>
    <property type="project" value="TreeGrafter"/>
</dbReference>
<dbReference type="GO" id="GO:0005198">
    <property type="term" value="F:structural molecule activity"/>
    <property type="evidence" value="ECO:0007669"/>
    <property type="project" value="TreeGrafter"/>
</dbReference>
<dbReference type="PANTHER" id="PTHR10539">
    <property type="entry name" value="26S PROTEASOME NON-ATPASE REGULATORY SUBUNIT 13"/>
    <property type="match status" value="1"/>
</dbReference>
<accession>A0A915DK86</accession>
<keyword evidence="3" id="KW-1185">Reference proteome</keyword>
<dbReference type="WBParaSite" id="jg20427">
    <property type="protein sequence ID" value="jg20427"/>
    <property type="gene ID" value="jg20427"/>
</dbReference>